<dbReference type="Proteomes" id="UP001224122">
    <property type="component" value="Unassembled WGS sequence"/>
</dbReference>
<sequence length="70" mass="7593">MNINIGLLKVNYVAGGGGINIGTTFHINPITHTQNQIGTQNNGDGNSMVTYNPIYDPDVIDFPAYTNGYY</sequence>
<dbReference type="InterPro" id="IPR019618">
    <property type="entry name" value="Spore_germination_GerPA"/>
</dbReference>
<protein>
    <submittedName>
        <fullName evidence="1">Outer membrane phospholipase A</fullName>
    </submittedName>
</protein>
<evidence type="ECO:0000313" key="2">
    <source>
        <dbReference type="Proteomes" id="UP001224122"/>
    </source>
</evidence>
<dbReference type="Pfam" id="PF10676">
    <property type="entry name" value="gerPA"/>
    <property type="match status" value="1"/>
</dbReference>
<evidence type="ECO:0000313" key="1">
    <source>
        <dbReference type="EMBL" id="MDQ0200153.1"/>
    </source>
</evidence>
<gene>
    <name evidence="1" type="ORF">J2S10_003336</name>
</gene>
<keyword evidence="2" id="KW-1185">Reference proteome</keyword>
<dbReference type="EMBL" id="JAUSTW010000005">
    <property type="protein sequence ID" value="MDQ0200153.1"/>
    <property type="molecule type" value="Genomic_DNA"/>
</dbReference>
<accession>A0ABT9XX77</accession>
<comment type="caution">
    <text evidence="1">The sequence shown here is derived from an EMBL/GenBank/DDBJ whole genome shotgun (WGS) entry which is preliminary data.</text>
</comment>
<proteinExistence type="predicted"/>
<organism evidence="1 2">
    <name type="scientific">Neobacillus ginsengisoli</name>
    <dbReference type="NCBI Taxonomy" id="904295"/>
    <lineage>
        <taxon>Bacteria</taxon>
        <taxon>Bacillati</taxon>
        <taxon>Bacillota</taxon>
        <taxon>Bacilli</taxon>
        <taxon>Bacillales</taxon>
        <taxon>Bacillaceae</taxon>
        <taxon>Neobacillus</taxon>
    </lineage>
</organism>
<name>A0ABT9XX77_9BACI</name>
<dbReference type="RefSeq" id="WP_307409715.1">
    <property type="nucleotide sequence ID" value="NZ_JAUSTW010000005.1"/>
</dbReference>
<reference evidence="1 2" key="1">
    <citation type="submission" date="2023-07" db="EMBL/GenBank/DDBJ databases">
        <title>Genomic Encyclopedia of Type Strains, Phase IV (KMG-IV): sequencing the most valuable type-strain genomes for metagenomic binning, comparative biology and taxonomic classification.</title>
        <authorList>
            <person name="Goeker M."/>
        </authorList>
    </citation>
    <scope>NUCLEOTIDE SEQUENCE [LARGE SCALE GENOMIC DNA]</scope>
    <source>
        <strain evidence="1 2">DSM 27594</strain>
    </source>
</reference>